<gene>
    <name evidence="1" type="ORF">M9Y10_037706</name>
</gene>
<reference evidence="1 2" key="1">
    <citation type="submission" date="2024-04" db="EMBL/GenBank/DDBJ databases">
        <title>Tritrichomonas musculus Genome.</title>
        <authorList>
            <person name="Alves-Ferreira E."/>
            <person name="Grigg M."/>
            <person name="Lorenzi H."/>
            <person name="Galac M."/>
        </authorList>
    </citation>
    <scope>NUCLEOTIDE SEQUENCE [LARGE SCALE GENOMIC DNA]</scope>
    <source>
        <strain evidence="1 2">EAF2021</strain>
    </source>
</reference>
<organism evidence="1 2">
    <name type="scientific">Tritrichomonas musculus</name>
    <dbReference type="NCBI Taxonomy" id="1915356"/>
    <lineage>
        <taxon>Eukaryota</taxon>
        <taxon>Metamonada</taxon>
        <taxon>Parabasalia</taxon>
        <taxon>Tritrichomonadida</taxon>
        <taxon>Tritrichomonadidae</taxon>
        <taxon>Tritrichomonas</taxon>
    </lineage>
</organism>
<protein>
    <submittedName>
        <fullName evidence="1">Uncharacterized protein</fullName>
    </submittedName>
</protein>
<dbReference type="EMBL" id="JAPFFF010000065">
    <property type="protein sequence ID" value="KAK8836447.1"/>
    <property type="molecule type" value="Genomic_DNA"/>
</dbReference>
<name>A0ABR2GSU4_9EUKA</name>
<proteinExistence type="predicted"/>
<comment type="caution">
    <text evidence="1">The sequence shown here is derived from an EMBL/GenBank/DDBJ whole genome shotgun (WGS) entry which is preliminary data.</text>
</comment>
<evidence type="ECO:0000313" key="1">
    <source>
        <dbReference type="EMBL" id="KAK8836447.1"/>
    </source>
</evidence>
<accession>A0ABR2GSU4</accession>
<dbReference type="Proteomes" id="UP001470230">
    <property type="component" value="Unassembled WGS sequence"/>
</dbReference>
<sequence>MFDKDMYLCNLSSNEQRKCQVCCSCHNICVYGETANHSELNNHCEILHFLDLNETSNEVQKIKNGSIKLSNCSSIAVTPGGTNASCHIQLRCLECNTTFHICLLNKEYNGPNKFFCQKQKTCNSSRHKKRSYSAEGSMSSIYAKSIPSSMRLLFERQAIDFDTLGFSIDNEIEDIPEKNYATSDLHILYDDEDQDFDIMFSNTSDRLNIHPEGYSDLGKYMFDNNQFGYLIDA</sequence>
<evidence type="ECO:0000313" key="2">
    <source>
        <dbReference type="Proteomes" id="UP001470230"/>
    </source>
</evidence>
<keyword evidence="2" id="KW-1185">Reference proteome</keyword>